<sequence length="228" mass="25309">MFYYTDQLESFCGDKVLNIGEECDAGVFGDKCCTSDCKLTSKSVCSPKNGLCCLKNCQLAEKGTTCISGDDIEESECDGISVICKKKAEIFTNSKLNPIHMVSDGDRLVSKLQHCPKASCELQNRIPCNYSRPEHQCWITCIDSNDNCVPLLHESKRVPKPIGYPCRSQTGVCSESGKCLRFKKKTQIYKDLKLSSVLLNINETITLVSSVIGFSILLLFLKKNTNHV</sequence>
<dbReference type="PROSITE" id="PS50214">
    <property type="entry name" value="DISINTEGRIN_2"/>
    <property type="match status" value="1"/>
</dbReference>
<evidence type="ECO:0000313" key="4">
    <source>
        <dbReference type="EMBL" id="KII66039.1"/>
    </source>
</evidence>
<dbReference type="PANTHER" id="PTHR45702">
    <property type="entry name" value="ADAM10/ADAM17 METALLOPEPTIDASE FAMILY MEMBER"/>
    <property type="match status" value="1"/>
</dbReference>
<name>A0A0C2IKU6_THEKT</name>
<dbReference type="InterPro" id="IPR051489">
    <property type="entry name" value="ADAM_Metalloproteinase"/>
</dbReference>
<keyword evidence="2" id="KW-0472">Membrane</keyword>
<gene>
    <name evidence="4" type="ORF">RF11_10145</name>
</gene>
<evidence type="ECO:0000256" key="2">
    <source>
        <dbReference type="SAM" id="Phobius"/>
    </source>
</evidence>
<feature type="transmembrane region" description="Helical" evidence="2">
    <location>
        <begin position="204"/>
        <end position="221"/>
    </location>
</feature>
<dbReference type="GO" id="GO:0006509">
    <property type="term" value="P:membrane protein ectodomain proteolysis"/>
    <property type="evidence" value="ECO:0007669"/>
    <property type="project" value="TreeGrafter"/>
</dbReference>
<dbReference type="EMBL" id="JWZT01003622">
    <property type="protein sequence ID" value="KII66039.1"/>
    <property type="molecule type" value="Genomic_DNA"/>
</dbReference>
<evidence type="ECO:0000256" key="1">
    <source>
        <dbReference type="PROSITE-ProRule" id="PRU00068"/>
    </source>
</evidence>
<dbReference type="GO" id="GO:0007229">
    <property type="term" value="P:integrin-mediated signaling pathway"/>
    <property type="evidence" value="ECO:0007669"/>
    <property type="project" value="UniProtKB-KW"/>
</dbReference>
<comment type="caution">
    <text evidence="1">Lacks conserved residue(s) required for the propagation of feature annotation.</text>
</comment>
<dbReference type="OrthoDB" id="2149267at2759"/>
<dbReference type="SMART" id="SM00050">
    <property type="entry name" value="DISIN"/>
    <property type="match status" value="1"/>
</dbReference>
<protein>
    <submittedName>
        <fullName evidence="4">Disintegrin and metalloproteinase domain-containing protein 17</fullName>
    </submittedName>
</protein>
<comment type="caution">
    <text evidence="4">The sequence shown here is derived from an EMBL/GenBank/DDBJ whole genome shotgun (WGS) entry which is preliminary data.</text>
</comment>
<dbReference type="AlphaFoldDB" id="A0A0C2IKU6"/>
<dbReference type="PANTHER" id="PTHR45702:SF2">
    <property type="entry name" value="KUZBANIAN, ISOFORM A"/>
    <property type="match status" value="1"/>
</dbReference>
<organism evidence="4 5">
    <name type="scientific">Thelohanellus kitauei</name>
    <name type="common">Myxosporean</name>
    <dbReference type="NCBI Taxonomy" id="669202"/>
    <lineage>
        <taxon>Eukaryota</taxon>
        <taxon>Metazoa</taxon>
        <taxon>Cnidaria</taxon>
        <taxon>Myxozoa</taxon>
        <taxon>Myxosporea</taxon>
        <taxon>Bivalvulida</taxon>
        <taxon>Platysporina</taxon>
        <taxon>Myxobolidae</taxon>
        <taxon>Thelohanellus</taxon>
    </lineage>
</organism>
<keyword evidence="4" id="KW-0401">Integrin</keyword>
<dbReference type="GO" id="GO:0005886">
    <property type="term" value="C:plasma membrane"/>
    <property type="evidence" value="ECO:0007669"/>
    <property type="project" value="TreeGrafter"/>
</dbReference>
<dbReference type="InterPro" id="IPR036436">
    <property type="entry name" value="Disintegrin_dom_sf"/>
</dbReference>
<dbReference type="SUPFAM" id="SSF57552">
    <property type="entry name" value="Blood coagulation inhibitor (disintegrin)"/>
    <property type="match status" value="1"/>
</dbReference>
<feature type="domain" description="Disintegrin" evidence="3">
    <location>
        <begin position="9"/>
        <end position="92"/>
    </location>
</feature>
<dbReference type="InterPro" id="IPR001762">
    <property type="entry name" value="Disintegrin_dom"/>
</dbReference>
<proteinExistence type="predicted"/>
<accession>A0A0C2IKU6</accession>
<keyword evidence="2" id="KW-0812">Transmembrane</keyword>
<keyword evidence="5" id="KW-1185">Reference proteome</keyword>
<dbReference type="Gene3D" id="4.10.70.10">
    <property type="entry name" value="Disintegrin domain"/>
    <property type="match status" value="1"/>
</dbReference>
<dbReference type="Proteomes" id="UP000031668">
    <property type="component" value="Unassembled WGS sequence"/>
</dbReference>
<dbReference type="GO" id="GO:0004222">
    <property type="term" value="F:metalloendopeptidase activity"/>
    <property type="evidence" value="ECO:0007669"/>
    <property type="project" value="TreeGrafter"/>
</dbReference>
<keyword evidence="2" id="KW-1133">Transmembrane helix</keyword>
<reference evidence="4 5" key="1">
    <citation type="journal article" date="2014" name="Genome Biol. Evol.">
        <title>The genome of the myxosporean Thelohanellus kitauei shows adaptations to nutrient acquisition within its fish host.</title>
        <authorList>
            <person name="Yang Y."/>
            <person name="Xiong J."/>
            <person name="Zhou Z."/>
            <person name="Huo F."/>
            <person name="Miao W."/>
            <person name="Ran C."/>
            <person name="Liu Y."/>
            <person name="Zhang J."/>
            <person name="Feng J."/>
            <person name="Wang M."/>
            <person name="Wang M."/>
            <person name="Wang L."/>
            <person name="Yao B."/>
        </authorList>
    </citation>
    <scope>NUCLEOTIDE SEQUENCE [LARGE SCALE GENOMIC DNA]</scope>
    <source>
        <strain evidence="4">Wuqing</strain>
    </source>
</reference>
<evidence type="ECO:0000313" key="5">
    <source>
        <dbReference type="Proteomes" id="UP000031668"/>
    </source>
</evidence>
<evidence type="ECO:0000259" key="3">
    <source>
        <dbReference type="PROSITE" id="PS50214"/>
    </source>
</evidence>